<dbReference type="EMBL" id="KZ824573">
    <property type="protein sequence ID" value="RAK84563.1"/>
    <property type="molecule type" value="Genomic_DNA"/>
</dbReference>
<accession>A0ACD1I2W4</accession>
<evidence type="ECO:0000313" key="2">
    <source>
        <dbReference type="Proteomes" id="UP000249748"/>
    </source>
</evidence>
<dbReference type="Proteomes" id="UP000249748">
    <property type="component" value="Unassembled WGS sequence"/>
</dbReference>
<sequence>MWMFVPWIRMRYACKLVLFLTSSSSSFSFLSLSLLPKKTRPNPSLVMDTKMENKSGVLRTRVETDLVRSRGNRVCLS</sequence>
<name>A0ACD1I2W4_9EURO</name>
<organism evidence="1 2">
    <name type="scientific">Aspergillus costaricaensis CBS 115574</name>
    <dbReference type="NCBI Taxonomy" id="1448317"/>
    <lineage>
        <taxon>Eukaryota</taxon>
        <taxon>Fungi</taxon>
        <taxon>Dikarya</taxon>
        <taxon>Ascomycota</taxon>
        <taxon>Pezizomycotina</taxon>
        <taxon>Eurotiomycetes</taxon>
        <taxon>Eurotiomycetidae</taxon>
        <taxon>Eurotiales</taxon>
        <taxon>Aspergillaceae</taxon>
        <taxon>Aspergillus</taxon>
        <taxon>Aspergillus subgen. Circumdati</taxon>
    </lineage>
</organism>
<protein>
    <submittedName>
        <fullName evidence="1">Uncharacterized protein</fullName>
    </submittedName>
</protein>
<reference evidence="1" key="1">
    <citation type="submission" date="2018-02" db="EMBL/GenBank/DDBJ databases">
        <title>The genomes of Aspergillus section Nigri reveals drivers in fungal speciation.</title>
        <authorList>
            <consortium name="DOE Joint Genome Institute"/>
            <person name="Vesth T.C."/>
            <person name="Nybo J."/>
            <person name="Theobald S."/>
            <person name="Brandl J."/>
            <person name="Frisvad J.C."/>
            <person name="Nielsen K.F."/>
            <person name="Lyhne E.K."/>
            <person name="Kogle M.E."/>
            <person name="Kuo A."/>
            <person name="Riley R."/>
            <person name="Clum A."/>
            <person name="Nolan M."/>
            <person name="Lipzen A."/>
            <person name="Salamov A."/>
            <person name="Henrissat B."/>
            <person name="Wiebenga A."/>
            <person name="De vries R.P."/>
            <person name="Grigoriev I.V."/>
            <person name="Mortensen U.H."/>
            <person name="Andersen M.R."/>
            <person name="Baker S.E."/>
        </authorList>
    </citation>
    <scope>NUCLEOTIDE SEQUENCE</scope>
    <source>
        <strain evidence="1">CBS 115574</strain>
    </source>
</reference>
<keyword evidence="2" id="KW-1185">Reference proteome</keyword>
<gene>
    <name evidence="1" type="ORF">BO79DRAFT_53180</name>
</gene>
<evidence type="ECO:0000313" key="1">
    <source>
        <dbReference type="EMBL" id="RAK84563.1"/>
    </source>
</evidence>
<proteinExistence type="predicted"/>